<protein>
    <submittedName>
        <fullName evidence="1">Uncharacterized protein</fullName>
    </submittedName>
</protein>
<sequence>MQSAIAQQIPDIIQLVVASLNDCNKSADFPQLFTEDAKLTFETTKKESRDHVVALFQEKQKTLDAKGPFSVTKYSFVIVSETEIIINGLAQWGGVNNLLTICFQISKDQKLQISNFMLTKLA</sequence>
<dbReference type="EMBL" id="DS113190">
    <property type="protein sequence ID" value="EAY21514.1"/>
    <property type="molecule type" value="Genomic_DNA"/>
</dbReference>
<reference evidence="1" key="1">
    <citation type="submission" date="2006-10" db="EMBL/GenBank/DDBJ databases">
        <authorList>
            <person name="Amadeo P."/>
            <person name="Zhao Q."/>
            <person name="Wortman J."/>
            <person name="Fraser-Liggett C."/>
            <person name="Carlton J."/>
        </authorList>
    </citation>
    <scope>NUCLEOTIDE SEQUENCE</scope>
    <source>
        <strain evidence="1">G3</strain>
    </source>
</reference>
<dbReference type="InParanoid" id="A2DDY8"/>
<evidence type="ECO:0000313" key="1">
    <source>
        <dbReference type="EMBL" id="EAY21514.1"/>
    </source>
</evidence>
<organism evidence="1 2">
    <name type="scientific">Trichomonas vaginalis (strain ATCC PRA-98 / G3)</name>
    <dbReference type="NCBI Taxonomy" id="412133"/>
    <lineage>
        <taxon>Eukaryota</taxon>
        <taxon>Metamonada</taxon>
        <taxon>Parabasalia</taxon>
        <taxon>Trichomonadida</taxon>
        <taxon>Trichomonadidae</taxon>
        <taxon>Trichomonas</taxon>
    </lineage>
</organism>
<dbReference type="Proteomes" id="UP000001542">
    <property type="component" value="Unassembled WGS sequence"/>
</dbReference>
<accession>A2DDY8</accession>
<gene>
    <name evidence="1" type="ORF">TVAG_199530</name>
</gene>
<reference evidence="1" key="2">
    <citation type="journal article" date="2007" name="Science">
        <title>Draft genome sequence of the sexually transmitted pathogen Trichomonas vaginalis.</title>
        <authorList>
            <person name="Carlton J.M."/>
            <person name="Hirt R.P."/>
            <person name="Silva J.C."/>
            <person name="Delcher A.L."/>
            <person name="Schatz M."/>
            <person name="Zhao Q."/>
            <person name="Wortman J.R."/>
            <person name="Bidwell S.L."/>
            <person name="Alsmark U.C.M."/>
            <person name="Besteiro S."/>
            <person name="Sicheritz-Ponten T."/>
            <person name="Noel C.J."/>
            <person name="Dacks J.B."/>
            <person name="Foster P.G."/>
            <person name="Simillion C."/>
            <person name="Van de Peer Y."/>
            <person name="Miranda-Saavedra D."/>
            <person name="Barton G.J."/>
            <person name="Westrop G.D."/>
            <person name="Mueller S."/>
            <person name="Dessi D."/>
            <person name="Fiori P.L."/>
            <person name="Ren Q."/>
            <person name="Paulsen I."/>
            <person name="Zhang H."/>
            <person name="Bastida-Corcuera F.D."/>
            <person name="Simoes-Barbosa A."/>
            <person name="Brown M.T."/>
            <person name="Hayes R.D."/>
            <person name="Mukherjee M."/>
            <person name="Okumura C.Y."/>
            <person name="Schneider R."/>
            <person name="Smith A.J."/>
            <person name="Vanacova S."/>
            <person name="Villalvazo M."/>
            <person name="Haas B.J."/>
            <person name="Pertea M."/>
            <person name="Feldblyum T.V."/>
            <person name="Utterback T.R."/>
            <person name="Shu C.L."/>
            <person name="Osoegawa K."/>
            <person name="de Jong P.J."/>
            <person name="Hrdy I."/>
            <person name="Horvathova L."/>
            <person name="Zubacova Z."/>
            <person name="Dolezal P."/>
            <person name="Malik S.B."/>
            <person name="Logsdon J.M. Jr."/>
            <person name="Henze K."/>
            <person name="Gupta A."/>
            <person name="Wang C.C."/>
            <person name="Dunne R.L."/>
            <person name="Upcroft J.A."/>
            <person name="Upcroft P."/>
            <person name="White O."/>
            <person name="Salzberg S.L."/>
            <person name="Tang P."/>
            <person name="Chiu C.-H."/>
            <person name="Lee Y.-S."/>
            <person name="Embley T.M."/>
            <person name="Coombs G.H."/>
            <person name="Mottram J.C."/>
            <person name="Tachezy J."/>
            <person name="Fraser-Liggett C.M."/>
            <person name="Johnson P.J."/>
        </authorList>
    </citation>
    <scope>NUCLEOTIDE SEQUENCE [LARGE SCALE GENOMIC DNA]</scope>
    <source>
        <strain evidence="1">G3</strain>
    </source>
</reference>
<proteinExistence type="predicted"/>
<evidence type="ECO:0000313" key="2">
    <source>
        <dbReference type="Proteomes" id="UP000001542"/>
    </source>
</evidence>
<name>A2DDY8_TRIV3</name>
<dbReference type="AlphaFoldDB" id="A2DDY8"/>
<keyword evidence="2" id="KW-1185">Reference proteome</keyword>
<dbReference type="VEuPathDB" id="TrichDB:TVAGG3_1000140"/>
<dbReference type="RefSeq" id="XP_001582500.1">
    <property type="nucleotide sequence ID" value="XM_001582450.1"/>
</dbReference>
<dbReference type="KEGG" id="tva:5467062"/>
<dbReference type="VEuPathDB" id="TrichDB:TVAG_199530"/>